<dbReference type="AlphaFoldDB" id="A0A7R7WJN6"/>
<protein>
    <submittedName>
        <fullName evidence="1">Uncharacterized protein</fullName>
    </submittedName>
</protein>
<organism evidence="1 2">
    <name type="scientific">Aspergillus kawachii</name>
    <name type="common">White koji mold</name>
    <name type="synonym">Aspergillus awamori var. kawachi</name>
    <dbReference type="NCBI Taxonomy" id="1069201"/>
    <lineage>
        <taxon>Eukaryota</taxon>
        <taxon>Fungi</taxon>
        <taxon>Dikarya</taxon>
        <taxon>Ascomycota</taxon>
        <taxon>Pezizomycotina</taxon>
        <taxon>Eurotiomycetes</taxon>
        <taxon>Eurotiomycetidae</taxon>
        <taxon>Eurotiales</taxon>
        <taxon>Aspergillaceae</taxon>
        <taxon>Aspergillus</taxon>
        <taxon>Aspergillus subgen. Circumdati</taxon>
    </lineage>
</organism>
<sequence>MGKYNRNQWATYLLKERNGQGNKSPPEVSLSKEIDPLFKADKERVTSVVRIVPFEERLLESDLRQNSLPFQLHLLLLRRTSAQFGQTAERVLIPTSHCQPTGREGK</sequence>
<dbReference type="KEGG" id="aluc:AKAW2_80032A"/>
<reference evidence="1" key="1">
    <citation type="submission" date="2021-01" db="EMBL/GenBank/DDBJ databases">
        <authorList>
            <consortium name="Aspergillus luchuensis mut. kawachii IFO 4304 genome sequencing consortium"/>
            <person name="Kazuki M."/>
            <person name="Futagami T."/>
        </authorList>
    </citation>
    <scope>NUCLEOTIDE SEQUENCE</scope>
    <source>
        <strain evidence="1">IFO 4308</strain>
    </source>
</reference>
<accession>A0A7R7WJN6</accession>
<dbReference type="EMBL" id="AP024432">
    <property type="protein sequence ID" value="BCS04231.1"/>
    <property type="molecule type" value="Genomic_DNA"/>
</dbReference>
<evidence type="ECO:0000313" key="1">
    <source>
        <dbReference type="EMBL" id="BCS04231.1"/>
    </source>
</evidence>
<reference evidence="1" key="2">
    <citation type="submission" date="2021-02" db="EMBL/GenBank/DDBJ databases">
        <title>Aspergillus luchuensis mut. kawachii IFO 4304 genome sequence.</title>
        <authorList>
            <person name="Mori K."/>
            <person name="Kadooka C."/>
            <person name="Goto M."/>
            <person name="Futagami T."/>
        </authorList>
    </citation>
    <scope>NUCLEOTIDE SEQUENCE</scope>
    <source>
        <strain evidence="1">IFO 4308</strain>
    </source>
</reference>
<gene>
    <name evidence="1" type="ORF">AKAW2_80032A</name>
</gene>
<dbReference type="Proteomes" id="UP000661280">
    <property type="component" value="Chromosome 8"/>
</dbReference>
<dbReference type="GeneID" id="64965552"/>
<proteinExistence type="predicted"/>
<dbReference type="RefSeq" id="XP_041547993.1">
    <property type="nucleotide sequence ID" value="XM_041681007.1"/>
</dbReference>
<keyword evidence="2" id="KW-1185">Reference proteome</keyword>
<name>A0A7R7WJN6_ASPKA</name>
<evidence type="ECO:0000313" key="2">
    <source>
        <dbReference type="Proteomes" id="UP000661280"/>
    </source>
</evidence>